<dbReference type="InterPro" id="IPR001014">
    <property type="entry name" value="Ribosomal_uL23_CS"/>
</dbReference>
<dbReference type="GO" id="GO:0006412">
    <property type="term" value="P:translation"/>
    <property type="evidence" value="ECO:0007669"/>
    <property type="project" value="InterPro"/>
</dbReference>
<dbReference type="InterPro" id="IPR019985">
    <property type="entry name" value="Ribosomal_uL23"/>
</dbReference>
<evidence type="ECO:0000256" key="4">
    <source>
        <dbReference type="ARBA" id="ARBA00022980"/>
    </source>
</evidence>
<dbReference type="NCBIfam" id="TIGR03636">
    <property type="entry name" value="uL23_arch"/>
    <property type="match status" value="1"/>
</dbReference>
<dbReference type="HAMAP" id="MF_01369_B">
    <property type="entry name" value="Ribosomal_uL23_B"/>
    <property type="match status" value="1"/>
</dbReference>
<dbReference type="Pfam" id="PF03939">
    <property type="entry name" value="Ribosomal_L23eN"/>
    <property type="match status" value="1"/>
</dbReference>
<dbReference type="InterPro" id="IPR012678">
    <property type="entry name" value="Ribosomal_uL23/eL15/eS24_sf"/>
</dbReference>
<feature type="domain" description="Large ribosomal subunit protein uL23 N-terminal" evidence="7">
    <location>
        <begin position="94"/>
        <end position="137"/>
    </location>
</feature>
<dbReference type="InterPro" id="IPR005633">
    <property type="entry name" value="Ribosomal_uL23_N"/>
</dbReference>
<dbReference type="FunFam" id="3.30.70.330:FF:000035">
    <property type="entry name" value="60S ribosomal protein L23a"/>
    <property type="match status" value="1"/>
</dbReference>
<evidence type="ECO:0000256" key="2">
    <source>
        <dbReference type="ARBA" id="ARBA00022730"/>
    </source>
</evidence>
<dbReference type="Proteomes" id="UP001057455">
    <property type="component" value="Unassembled WGS sequence"/>
</dbReference>
<dbReference type="Pfam" id="PF00276">
    <property type="entry name" value="Ribosomal_L23"/>
    <property type="match status" value="1"/>
</dbReference>
<dbReference type="HAMAP" id="MF_01369_A">
    <property type="entry name" value="Ribosomal_uL23_A"/>
    <property type="match status" value="1"/>
</dbReference>
<dbReference type="GO" id="GO:1990904">
    <property type="term" value="C:ribonucleoprotein complex"/>
    <property type="evidence" value="ECO:0007669"/>
    <property type="project" value="UniProtKB-KW"/>
</dbReference>
<evidence type="ECO:0000256" key="5">
    <source>
        <dbReference type="ARBA" id="ARBA00023274"/>
    </source>
</evidence>
<organism evidence="8 9">
    <name type="scientific">Babesia ovis</name>
    <dbReference type="NCBI Taxonomy" id="5869"/>
    <lineage>
        <taxon>Eukaryota</taxon>
        <taxon>Sar</taxon>
        <taxon>Alveolata</taxon>
        <taxon>Apicomplexa</taxon>
        <taxon>Aconoidasida</taxon>
        <taxon>Piroplasmida</taxon>
        <taxon>Babesiidae</taxon>
        <taxon>Babesia</taxon>
    </lineage>
</organism>
<dbReference type="GO" id="GO:0019843">
    <property type="term" value="F:rRNA binding"/>
    <property type="evidence" value="ECO:0007669"/>
    <property type="project" value="UniProtKB-KW"/>
</dbReference>
<keyword evidence="9" id="KW-1185">Reference proteome</keyword>
<dbReference type="OrthoDB" id="1267328at2759"/>
<dbReference type="SUPFAM" id="SSF54189">
    <property type="entry name" value="Ribosomal proteins S24e, L23 and L15e"/>
    <property type="match status" value="1"/>
</dbReference>
<keyword evidence="5 6" id="KW-0687">Ribonucleoprotein</keyword>
<evidence type="ECO:0000313" key="9">
    <source>
        <dbReference type="Proteomes" id="UP001057455"/>
    </source>
</evidence>
<sequence>MDFVSYNDYALQNYCIYTRRVKAANPASAVPNPTTNGCWSGREHSPRPDITRYPALTRTSNKVADNCAGRFNNSKVSNMGLPETAKKGTDADKVKQAKIAANSVKKATTAKGYKIRRNTHFFRGRTLSLPRNPKYKRHLRTAHTKKLDKFSIIKYPLTTEKSMKMIEEINTLVFIVDPRANKPKIAKAVSELYDVKCVRVNTLNRPDGRKKAYVRLSPDQDALDVANKIGII</sequence>
<evidence type="ECO:0000256" key="3">
    <source>
        <dbReference type="ARBA" id="ARBA00022884"/>
    </source>
</evidence>
<accession>A0A9W5WTH2</accession>
<dbReference type="PANTHER" id="PTHR11620">
    <property type="entry name" value="60S RIBOSOMAL PROTEIN L23A"/>
    <property type="match status" value="1"/>
</dbReference>
<dbReference type="Gene3D" id="3.30.70.330">
    <property type="match status" value="1"/>
</dbReference>
<dbReference type="GO" id="GO:0005840">
    <property type="term" value="C:ribosome"/>
    <property type="evidence" value="ECO:0007669"/>
    <property type="project" value="UniProtKB-KW"/>
</dbReference>
<comment type="caution">
    <text evidence="8">The sequence shown here is derived from an EMBL/GenBank/DDBJ whole genome shotgun (WGS) entry which is preliminary data.</text>
</comment>
<dbReference type="InterPro" id="IPR013025">
    <property type="entry name" value="Ribosomal_uL23-like"/>
</dbReference>
<protein>
    <submittedName>
        <fullName evidence="8">60S ribosomal</fullName>
    </submittedName>
</protein>
<proteinExistence type="inferred from homology"/>
<evidence type="ECO:0000256" key="1">
    <source>
        <dbReference type="ARBA" id="ARBA00006700"/>
    </source>
</evidence>
<dbReference type="NCBIfam" id="NF011118">
    <property type="entry name" value="PRK14548.1"/>
    <property type="match status" value="1"/>
</dbReference>
<name>A0A9W5WTH2_BABOV</name>
<comment type="similarity">
    <text evidence="1 6">Belongs to the universal ribosomal protein uL23 family.</text>
</comment>
<evidence type="ECO:0000256" key="6">
    <source>
        <dbReference type="RuleBase" id="RU003934"/>
    </source>
</evidence>
<keyword evidence="2" id="KW-0699">rRNA-binding</keyword>
<dbReference type="GO" id="GO:0003735">
    <property type="term" value="F:structural constituent of ribosome"/>
    <property type="evidence" value="ECO:0007669"/>
    <property type="project" value="InterPro"/>
</dbReference>
<keyword evidence="3" id="KW-0694">RNA-binding</keyword>
<dbReference type="AlphaFoldDB" id="A0A9W5WTH2"/>
<evidence type="ECO:0000313" key="8">
    <source>
        <dbReference type="EMBL" id="GFE52813.1"/>
    </source>
</evidence>
<reference evidence="8" key="1">
    <citation type="submission" date="2019-12" db="EMBL/GenBank/DDBJ databases">
        <title>Genome sequence of Babesia ovis.</title>
        <authorList>
            <person name="Yamagishi J."/>
            <person name="Sevinc F."/>
            <person name="Xuan X."/>
        </authorList>
    </citation>
    <scope>NUCLEOTIDE SEQUENCE</scope>
    <source>
        <strain evidence="8">Selcuk</strain>
    </source>
</reference>
<dbReference type="InterPro" id="IPR012677">
    <property type="entry name" value="Nucleotide-bd_a/b_plait_sf"/>
</dbReference>
<keyword evidence="4 6" id="KW-0689">Ribosomal protein</keyword>
<dbReference type="PROSITE" id="PS00050">
    <property type="entry name" value="RIBOSOMAL_L23"/>
    <property type="match status" value="1"/>
</dbReference>
<dbReference type="EMBL" id="BLIY01000003">
    <property type="protein sequence ID" value="GFE52813.1"/>
    <property type="molecule type" value="Genomic_DNA"/>
</dbReference>
<gene>
    <name evidence="8" type="ORF">BaOVIS_002170</name>
</gene>
<evidence type="ECO:0000259" key="7">
    <source>
        <dbReference type="Pfam" id="PF03939"/>
    </source>
</evidence>